<dbReference type="GO" id="GO:0032259">
    <property type="term" value="P:methylation"/>
    <property type="evidence" value="ECO:0007669"/>
    <property type="project" value="UniProtKB-KW"/>
</dbReference>
<dbReference type="EMBL" id="JBHUIV010000034">
    <property type="protein sequence ID" value="MFD2203708.1"/>
    <property type="molecule type" value="Genomic_DNA"/>
</dbReference>
<comment type="caution">
    <text evidence="1">The sequence shown here is derived from an EMBL/GenBank/DDBJ whole genome shotgun (WGS) entry which is preliminary data.</text>
</comment>
<keyword evidence="1" id="KW-0808">Transferase</keyword>
<dbReference type="GO" id="GO:0008168">
    <property type="term" value="F:methyltransferase activity"/>
    <property type="evidence" value="ECO:0007669"/>
    <property type="project" value="UniProtKB-KW"/>
</dbReference>
<dbReference type="Proteomes" id="UP001597414">
    <property type="component" value="Unassembled WGS sequence"/>
</dbReference>
<evidence type="ECO:0000313" key="2">
    <source>
        <dbReference type="Proteomes" id="UP001597414"/>
    </source>
</evidence>
<protein>
    <submittedName>
        <fullName evidence="1">Class I SAM-dependent methyltransferase</fullName>
        <ecNumber evidence="1">2.1.1.-</ecNumber>
    </submittedName>
</protein>
<accession>A0ABW5BCQ4</accession>
<organism evidence="1 2">
    <name type="scientific">Shivajiella indica</name>
    <dbReference type="NCBI Taxonomy" id="872115"/>
    <lineage>
        <taxon>Bacteria</taxon>
        <taxon>Pseudomonadati</taxon>
        <taxon>Bacteroidota</taxon>
        <taxon>Cytophagia</taxon>
        <taxon>Cytophagales</taxon>
        <taxon>Cyclobacteriaceae</taxon>
        <taxon>Shivajiella</taxon>
    </lineage>
</organism>
<dbReference type="CDD" id="cd02440">
    <property type="entry name" value="AdoMet_MTases"/>
    <property type="match status" value="1"/>
</dbReference>
<dbReference type="SUPFAM" id="SSF53335">
    <property type="entry name" value="S-adenosyl-L-methionine-dependent methyltransferases"/>
    <property type="match status" value="1"/>
</dbReference>
<gene>
    <name evidence="1" type="ORF">ACFSKV_19185</name>
</gene>
<dbReference type="Pfam" id="PF13578">
    <property type="entry name" value="Methyltransf_24"/>
    <property type="match status" value="1"/>
</dbReference>
<dbReference type="InterPro" id="IPR029063">
    <property type="entry name" value="SAM-dependent_MTases_sf"/>
</dbReference>
<sequence length="256" mass="29708">MIDNIGKPFFSSFKVDESLNWQMSRAEKYTLIGLLQELKPDVAIEIGTYQGGSLQVISHYSKNVYSIDISKAPGDLLASRFSNVEFVVGDSSRCLIDIFEKIKNDNRRLDFILVDGDHTRKGVYRDLEAIYSYPHIHPVTILMHDSFNPECRKGIRDFLKKHPEHITYAELDYVTGSYWHNDTYREMWGGLAMVKMDPNHKSAPIEIGQSQKHLFAGTYLHSIHLIKDRLQFLFPLKRKIFKMLGKKNRAEIYDTF</sequence>
<evidence type="ECO:0000313" key="1">
    <source>
        <dbReference type="EMBL" id="MFD2203708.1"/>
    </source>
</evidence>
<dbReference type="Gene3D" id="3.40.50.150">
    <property type="entry name" value="Vaccinia Virus protein VP39"/>
    <property type="match status" value="1"/>
</dbReference>
<dbReference type="RefSeq" id="WP_380806579.1">
    <property type="nucleotide sequence ID" value="NZ_JBHUIV010000034.1"/>
</dbReference>
<reference evidence="2" key="1">
    <citation type="journal article" date="2019" name="Int. J. Syst. Evol. Microbiol.">
        <title>The Global Catalogue of Microorganisms (GCM) 10K type strain sequencing project: providing services to taxonomists for standard genome sequencing and annotation.</title>
        <authorList>
            <consortium name="The Broad Institute Genomics Platform"/>
            <consortium name="The Broad Institute Genome Sequencing Center for Infectious Disease"/>
            <person name="Wu L."/>
            <person name="Ma J."/>
        </authorList>
    </citation>
    <scope>NUCLEOTIDE SEQUENCE [LARGE SCALE GENOMIC DNA]</scope>
    <source>
        <strain evidence="2">KCTC 19812</strain>
    </source>
</reference>
<proteinExistence type="predicted"/>
<name>A0ABW5BCQ4_9BACT</name>
<dbReference type="EC" id="2.1.1.-" evidence="1"/>
<keyword evidence="2" id="KW-1185">Reference proteome</keyword>
<keyword evidence="1" id="KW-0489">Methyltransferase</keyword>